<comment type="caution">
    <text evidence="2">The sequence shown here is derived from an EMBL/GenBank/DDBJ whole genome shotgun (WGS) entry which is preliminary data.</text>
</comment>
<reference evidence="2 3" key="1">
    <citation type="submission" date="2016-04" db="EMBL/GenBank/DDBJ databases">
        <title>Draft genome of Fonsecaea erecta CBS 125763.</title>
        <authorList>
            <person name="Weiss V.A."/>
            <person name="Vicente V.A."/>
            <person name="Raittz R.T."/>
            <person name="Moreno L.F."/>
            <person name="De Souza E.M."/>
            <person name="Pedrosa F.O."/>
            <person name="Steffens M.B."/>
            <person name="Faoro H."/>
            <person name="Tadra-Sfeir M.Z."/>
            <person name="Najafzadeh M.J."/>
            <person name="Felipe M.S."/>
            <person name="Teixeira M."/>
            <person name="Sun J."/>
            <person name="Xi L."/>
            <person name="Gomes R."/>
            <person name="De Azevedo C.M."/>
            <person name="Salgado C.G."/>
            <person name="Da Silva M.B."/>
            <person name="Nascimento M.F."/>
            <person name="Queiroz-Telles F."/>
            <person name="Attili D.S."/>
            <person name="Gorbushina A."/>
        </authorList>
    </citation>
    <scope>NUCLEOTIDE SEQUENCE [LARGE SCALE GENOMIC DNA]</scope>
    <source>
        <strain evidence="2 3">CBS 125763</strain>
    </source>
</reference>
<dbReference type="OrthoDB" id="4161521at2759"/>
<evidence type="ECO:0000313" key="2">
    <source>
        <dbReference type="EMBL" id="OAP53705.1"/>
    </source>
</evidence>
<sequence length="203" mass="22307">MALTHPTPCSPDVVAPPIPPPSPCYESFGRQLRNDYIIGIGIQPMSDWNREGGCIADPSGPGQEDEELSDSDRSSFEGSSVFSDLSSNVDGRSIYTVFSEDEDYAEIERIAFHVQVETQVFERDGVIPGSEVPSSDKHSHAAEELIDALYTLVRLSIEAHSTVDLDTIIGNILQVPSITPLNDRSWEILYPECLPPNFAEQTP</sequence>
<gene>
    <name evidence="2" type="ORF">AYL99_12118</name>
</gene>
<protein>
    <submittedName>
        <fullName evidence="2">Uncharacterized protein</fullName>
    </submittedName>
</protein>
<accession>A0A178Z3P7</accession>
<proteinExistence type="predicted"/>
<evidence type="ECO:0000256" key="1">
    <source>
        <dbReference type="SAM" id="MobiDB-lite"/>
    </source>
</evidence>
<dbReference type="AlphaFoldDB" id="A0A178Z3P7"/>
<keyword evidence="3" id="KW-1185">Reference proteome</keyword>
<dbReference type="EMBL" id="LVYI01000038">
    <property type="protein sequence ID" value="OAP53705.1"/>
    <property type="molecule type" value="Genomic_DNA"/>
</dbReference>
<dbReference type="GeneID" id="30016283"/>
<dbReference type="Proteomes" id="UP000078343">
    <property type="component" value="Unassembled WGS sequence"/>
</dbReference>
<organism evidence="2 3">
    <name type="scientific">Fonsecaea erecta</name>
    <dbReference type="NCBI Taxonomy" id="1367422"/>
    <lineage>
        <taxon>Eukaryota</taxon>
        <taxon>Fungi</taxon>
        <taxon>Dikarya</taxon>
        <taxon>Ascomycota</taxon>
        <taxon>Pezizomycotina</taxon>
        <taxon>Eurotiomycetes</taxon>
        <taxon>Chaetothyriomycetidae</taxon>
        <taxon>Chaetothyriales</taxon>
        <taxon>Herpotrichiellaceae</taxon>
        <taxon>Fonsecaea</taxon>
    </lineage>
</organism>
<feature type="region of interest" description="Disordered" evidence="1">
    <location>
        <begin position="49"/>
        <end position="80"/>
    </location>
</feature>
<name>A0A178Z3P7_9EURO</name>
<evidence type="ECO:0000313" key="3">
    <source>
        <dbReference type="Proteomes" id="UP000078343"/>
    </source>
</evidence>
<dbReference type="RefSeq" id="XP_018687072.1">
    <property type="nucleotide sequence ID" value="XM_018843599.1"/>
</dbReference>